<reference evidence="4 5" key="1">
    <citation type="journal article" date="2019" name="Int. J. Syst. Evol. Microbiol.">
        <title>The Global Catalogue of Microorganisms (GCM) 10K type strain sequencing project: providing services to taxonomists for standard genome sequencing and annotation.</title>
        <authorList>
            <consortium name="The Broad Institute Genomics Platform"/>
            <consortium name="The Broad Institute Genome Sequencing Center for Infectious Disease"/>
            <person name="Wu L."/>
            <person name="Ma J."/>
        </authorList>
    </citation>
    <scope>NUCLEOTIDE SEQUENCE [LARGE SCALE GENOMIC DNA]</scope>
    <source>
        <strain evidence="4 5">JCM 16083</strain>
    </source>
</reference>
<evidence type="ECO:0000256" key="1">
    <source>
        <dbReference type="ARBA" id="ARBA00022679"/>
    </source>
</evidence>
<dbReference type="PANTHER" id="PTHR46401">
    <property type="entry name" value="GLYCOSYLTRANSFERASE WBBK-RELATED"/>
    <property type="match status" value="1"/>
</dbReference>
<dbReference type="Proteomes" id="UP001501126">
    <property type="component" value="Unassembled WGS sequence"/>
</dbReference>
<dbReference type="Gene3D" id="3.40.50.2000">
    <property type="entry name" value="Glycogen Phosphorylase B"/>
    <property type="match status" value="2"/>
</dbReference>
<evidence type="ECO:0000313" key="5">
    <source>
        <dbReference type="Proteomes" id="UP001501126"/>
    </source>
</evidence>
<proteinExistence type="predicted"/>
<protein>
    <recommendedName>
        <fullName evidence="6">Glycosyltransferase family 1 protein</fullName>
    </recommendedName>
</protein>
<gene>
    <name evidence="4" type="ORF">GCM10009118_08590</name>
</gene>
<dbReference type="Pfam" id="PF00534">
    <property type="entry name" value="Glycos_transf_1"/>
    <property type="match status" value="1"/>
</dbReference>
<evidence type="ECO:0000259" key="3">
    <source>
        <dbReference type="Pfam" id="PF13439"/>
    </source>
</evidence>
<keyword evidence="1" id="KW-0808">Transferase</keyword>
<name>A0ABN1MMI4_9FLAO</name>
<dbReference type="PANTHER" id="PTHR46401:SF2">
    <property type="entry name" value="GLYCOSYLTRANSFERASE WBBK-RELATED"/>
    <property type="match status" value="1"/>
</dbReference>
<evidence type="ECO:0000259" key="2">
    <source>
        <dbReference type="Pfam" id="PF00534"/>
    </source>
</evidence>
<sequence>MLKGKLEGFGWYTYETISRLVNRHPEIEFYFFFDRPFDTKFVFADNVHPVVLYPPARHPILFRIWFDFSVTRALKKYAIDLFISPDGYLSLRTNVPQVSVIHDLNFEHFPNDLPKSASRYLRKFFPKFAEKAAHILTVSEFSKEDIRTTYGIASDKITVGYNGASAIFTPVSSEVKERVKLKYTASNEFFLFVGALHPRKNLKRLLKAYDDFIEQTGSETHLLIVGAAYYWSEEMKAALNAMQNKEKVVFSGHVDIHELRDIYGSARALAFVSYFEGFGIPIVEAMQCNCPVLVAENTACHEVAGEAALLCDPFSETSITESLKRLENDEKLREQLIASGKSRCQEFSWDTTAHKMEEVMMNLLTPH</sequence>
<dbReference type="InterPro" id="IPR028098">
    <property type="entry name" value="Glyco_trans_4-like_N"/>
</dbReference>
<dbReference type="SUPFAM" id="SSF53756">
    <property type="entry name" value="UDP-Glycosyltransferase/glycogen phosphorylase"/>
    <property type="match status" value="1"/>
</dbReference>
<keyword evidence="5" id="KW-1185">Reference proteome</keyword>
<dbReference type="Pfam" id="PF13439">
    <property type="entry name" value="Glyco_transf_4"/>
    <property type="match status" value="1"/>
</dbReference>
<dbReference type="EMBL" id="BAAAFH010000003">
    <property type="protein sequence ID" value="GAA0874451.1"/>
    <property type="molecule type" value="Genomic_DNA"/>
</dbReference>
<feature type="domain" description="Glycosyltransferase subfamily 4-like N-terminal" evidence="3">
    <location>
        <begin position="8"/>
        <end position="163"/>
    </location>
</feature>
<feature type="domain" description="Glycosyl transferase family 1" evidence="2">
    <location>
        <begin position="180"/>
        <end position="342"/>
    </location>
</feature>
<evidence type="ECO:0000313" key="4">
    <source>
        <dbReference type="EMBL" id="GAA0874451.1"/>
    </source>
</evidence>
<organism evidence="4 5">
    <name type="scientific">Wandonia haliotis</name>
    <dbReference type="NCBI Taxonomy" id="574963"/>
    <lineage>
        <taxon>Bacteria</taxon>
        <taxon>Pseudomonadati</taxon>
        <taxon>Bacteroidota</taxon>
        <taxon>Flavobacteriia</taxon>
        <taxon>Flavobacteriales</taxon>
        <taxon>Crocinitomicaceae</taxon>
        <taxon>Wandonia</taxon>
    </lineage>
</organism>
<evidence type="ECO:0008006" key="6">
    <source>
        <dbReference type="Google" id="ProtNLM"/>
    </source>
</evidence>
<accession>A0ABN1MMI4</accession>
<dbReference type="CDD" id="cd03809">
    <property type="entry name" value="GT4_MtfB-like"/>
    <property type="match status" value="1"/>
</dbReference>
<dbReference type="InterPro" id="IPR001296">
    <property type="entry name" value="Glyco_trans_1"/>
</dbReference>
<comment type="caution">
    <text evidence="4">The sequence shown here is derived from an EMBL/GenBank/DDBJ whole genome shotgun (WGS) entry which is preliminary data.</text>
</comment>